<dbReference type="Proteomes" id="UP000197007">
    <property type="component" value="Chromosome"/>
</dbReference>
<proteinExistence type="predicted"/>
<keyword evidence="1" id="KW-0472">Membrane</keyword>
<keyword evidence="3" id="KW-1185">Reference proteome</keyword>
<name>A0A1Z4BMQ2_9FLAO</name>
<feature type="transmembrane region" description="Helical" evidence="1">
    <location>
        <begin position="22"/>
        <end position="42"/>
    </location>
</feature>
<dbReference type="EMBL" id="CP022022">
    <property type="protein sequence ID" value="ASF42562.1"/>
    <property type="molecule type" value="Genomic_DNA"/>
</dbReference>
<evidence type="ECO:0000313" key="3">
    <source>
        <dbReference type="Proteomes" id="UP000197007"/>
    </source>
</evidence>
<keyword evidence="1" id="KW-1133">Transmembrane helix</keyword>
<dbReference type="AlphaFoldDB" id="A0A1Z4BMQ2"/>
<sequence length="132" mass="15531">MVGRNLGIEEKMKNTLINIIKIAIYLLSMFFIVGFTLVYFYMDRDVRDATIEIYVYDEKHNPITNCEFLLENTSYKEGETTYTIRTNNKGYFKIFLENSASISIYSTNSHTFLYSQEITQKSTNCTIFYNQL</sequence>
<evidence type="ECO:0000313" key="2">
    <source>
        <dbReference type="EMBL" id="ASF42562.1"/>
    </source>
</evidence>
<organism evidence="2 3">
    <name type="scientific">Capnocytophaga endodontalis</name>
    <dbReference type="NCBI Taxonomy" id="2708117"/>
    <lineage>
        <taxon>Bacteria</taxon>
        <taxon>Pseudomonadati</taxon>
        <taxon>Bacteroidota</taxon>
        <taxon>Flavobacteriia</taxon>
        <taxon>Flavobacteriales</taxon>
        <taxon>Flavobacteriaceae</taxon>
        <taxon>Capnocytophaga</taxon>
    </lineage>
</organism>
<reference evidence="3" key="1">
    <citation type="submission" date="2017-06" db="EMBL/GenBank/DDBJ databases">
        <title>Complete genome sequence of Capnocytophaga sp. KCOM 1579 (=ChDC OS43) isolated from a human refractory periapical abscess lesion.</title>
        <authorList>
            <person name="Kook J.-K."/>
            <person name="Park S.-N."/>
            <person name="Lim Y.K."/>
            <person name="Roh H."/>
        </authorList>
    </citation>
    <scope>NUCLEOTIDE SEQUENCE [LARGE SCALE GENOMIC DNA]</scope>
    <source>
        <strain evidence="3">ChDC OS43</strain>
    </source>
</reference>
<gene>
    <name evidence="2" type="ORF">CBG49_05455</name>
</gene>
<keyword evidence="1" id="KW-0812">Transmembrane</keyword>
<protein>
    <submittedName>
        <fullName evidence="2">Uncharacterized protein</fullName>
    </submittedName>
</protein>
<dbReference type="KEGG" id="capn:CBG49_05455"/>
<accession>A0A1Z4BMQ2</accession>
<evidence type="ECO:0000256" key="1">
    <source>
        <dbReference type="SAM" id="Phobius"/>
    </source>
</evidence>